<protein>
    <submittedName>
        <fullName evidence="1">Uncharacterized protein</fullName>
    </submittedName>
</protein>
<evidence type="ECO:0000313" key="1">
    <source>
        <dbReference type="EMBL" id="KAH3866482.1"/>
    </source>
</evidence>
<name>A0A9D4LWN7_DREPO</name>
<dbReference type="EMBL" id="JAIWYP010000002">
    <property type="protein sequence ID" value="KAH3866482.1"/>
    <property type="molecule type" value="Genomic_DNA"/>
</dbReference>
<accession>A0A9D4LWN7</accession>
<evidence type="ECO:0000313" key="2">
    <source>
        <dbReference type="Proteomes" id="UP000828390"/>
    </source>
</evidence>
<comment type="caution">
    <text evidence="1">The sequence shown here is derived from an EMBL/GenBank/DDBJ whole genome shotgun (WGS) entry which is preliminary data.</text>
</comment>
<reference evidence="1" key="1">
    <citation type="journal article" date="2019" name="bioRxiv">
        <title>The Genome of the Zebra Mussel, Dreissena polymorpha: A Resource for Invasive Species Research.</title>
        <authorList>
            <person name="McCartney M.A."/>
            <person name="Auch B."/>
            <person name="Kono T."/>
            <person name="Mallez S."/>
            <person name="Zhang Y."/>
            <person name="Obille A."/>
            <person name="Becker A."/>
            <person name="Abrahante J.E."/>
            <person name="Garbe J."/>
            <person name="Badalamenti J.P."/>
            <person name="Herman A."/>
            <person name="Mangelson H."/>
            <person name="Liachko I."/>
            <person name="Sullivan S."/>
            <person name="Sone E.D."/>
            <person name="Koren S."/>
            <person name="Silverstein K.A.T."/>
            <person name="Beckman K.B."/>
            <person name="Gohl D.M."/>
        </authorList>
    </citation>
    <scope>NUCLEOTIDE SEQUENCE</scope>
    <source>
        <strain evidence="1">Duluth1</strain>
        <tissue evidence="1">Whole animal</tissue>
    </source>
</reference>
<sequence length="50" mass="5519">MDRVLNQTVFGRYGKDGVPVPKLVTQAPEQGSDNPTTRRHLLLDDIVLGT</sequence>
<dbReference type="Proteomes" id="UP000828390">
    <property type="component" value="Unassembled WGS sequence"/>
</dbReference>
<organism evidence="1 2">
    <name type="scientific">Dreissena polymorpha</name>
    <name type="common">Zebra mussel</name>
    <name type="synonym">Mytilus polymorpha</name>
    <dbReference type="NCBI Taxonomy" id="45954"/>
    <lineage>
        <taxon>Eukaryota</taxon>
        <taxon>Metazoa</taxon>
        <taxon>Spiralia</taxon>
        <taxon>Lophotrochozoa</taxon>
        <taxon>Mollusca</taxon>
        <taxon>Bivalvia</taxon>
        <taxon>Autobranchia</taxon>
        <taxon>Heteroconchia</taxon>
        <taxon>Euheterodonta</taxon>
        <taxon>Imparidentia</taxon>
        <taxon>Neoheterodontei</taxon>
        <taxon>Myida</taxon>
        <taxon>Dreissenoidea</taxon>
        <taxon>Dreissenidae</taxon>
        <taxon>Dreissena</taxon>
    </lineage>
</organism>
<reference evidence="1" key="2">
    <citation type="submission" date="2020-11" db="EMBL/GenBank/DDBJ databases">
        <authorList>
            <person name="McCartney M.A."/>
            <person name="Auch B."/>
            <person name="Kono T."/>
            <person name="Mallez S."/>
            <person name="Becker A."/>
            <person name="Gohl D.M."/>
            <person name="Silverstein K.A.T."/>
            <person name="Koren S."/>
            <person name="Bechman K.B."/>
            <person name="Herman A."/>
            <person name="Abrahante J.E."/>
            <person name="Garbe J."/>
        </authorList>
    </citation>
    <scope>NUCLEOTIDE SEQUENCE</scope>
    <source>
        <strain evidence="1">Duluth1</strain>
        <tissue evidence="1">Whole animal</tissue>
    </source>
</reference>
<keyword evidence="2" id="KW-1185">Reference proteome</keyword>
<gene>
    <name evidence="1" type="ORF">DPMN_029546</name>
</gene>
<dbReference type="AlphaFoldDB" id="A0A9D4LWN7"/>
<proteinExistence type="predicted"/>